<comment type="caution">
    <text evidence="2">The sequence shown here is derived from an EMBL/GenBank/DDBJ whole genome shotgun (WGS) entry which is preliminary data.</text>
</comment>
<sequence>MVRKAWTTNPLALSKRASALLIAWGVPLVVLHCCDMIAQNAHPDYCHRDVDLLDAFGGHGEVSKQFSAQGMKTSYFDLATEGNMGDIMSTDGWYNCLLKLLQVKEGGLLVGGPPCGSWIWVNRSTSKRSKDHIFGDTKRPYIRLANSITCRFVIFSLIAIARGLEILWEQPSGSLMPEFPYLKFMAIVMDPVLWGKVRFPMGAYGHPNCKPTLLMGSVPYLASFKRKLTPKDKRRLQKNKAVKKHQMVKKTISKSGKVQVTGSHGMRASAVYPRQFAKHLATQHKAFMARAVGCRQNSAKAPDPPVKAPYRWRHATLEDVRKDLKQMVKDGTYRPILTTGLADRAAFVSSVSTKSSSAASTSSSGVSLSQPSSSAPSPEGSPGASSTATTIPATDAEAVENARKGLEAARIMESQKPPSPPVTAKAGKLVRVNSVPILEPPKTPVEKIHRRNTPMLDAGENQTNGEEASPKEPDQNNASGTKRKNRLKGKKAKKAKTASEQPVEEEKDANGENTRDDANKEPTGTAVAAPAMEQTNVPQQEAPQEQPDKRPKATASKAAAKRPQQTSPQETLGAAALQQAVKLQATPMRSEAADDASKKKANEDNLTRANTSEQLPPAQPAADERKPKSGQSGGDLETELDREVKKEDDGSQNAHQLATGTAATSKKRKEKTPAQKAAHARYMQFSRSFDRRDCPKEMKRAYSNAHYCKEKLAVLRDAWEQCEGEWKRSALYKRFAEKNTTTQHGARVWLTRSQVARKYESQSMADKICNAKLQDAETKEKNSKEHPDCPGDEEMRLFLVWDSEGISEKKDTIIEDLFEACDCDSDDESREKNKSKKRKKKRSLSGSDDDDVEIESSEEESNSDDEGKKKKKKKKDKKGGKRKGGRGGKKETKEKKEKRLKKEQAKLDKEKAREEQKAKKDLFNKAKKALSALNDKIVDASGREKGLSNLVPELRVAIGGQMIKKKNSMCDMRQKIQTQVDRHDDSNLTSLISDAQKVIEDYTTFPEFAKSLTMTYGLSYGDVECRIDLPPLHSKGDIKRTFYSPLLYQRNGDVMLICKAYNGRVVMQWLAETIAGVVEQNIPGADDRLAPTALCMLHLARFVLNIEKAGRFLTMEESESIFHDGREFLRLYVKLAMISLRMGVQEWYLRAKIHALWHILKSVKMRRSNPRYWHCFVDEDAMSWTKRSGRPS</sequence>
<feature type="compositionally biased region" description="Acidic residues" evidence="1">
    <location>
        <begin position="847"/>
        <end position="864"/>
    </location>
</feature>
<feature type="compositionally biased region" description="Low complexity" evidence="1">
    <location>
        <begin position="572"/>
        <end position="585"/>
    </location>
</feature>
<dbReference type="EMBL" id="CAMXCT020004046">
    <property type="protein sequence ID" value="CAL1160815.1"/>
    <property type="molecule type" value="Genomic_DNA"/>
</dbReference>
<reference evidence="2" key="1">
    <citation type="submission" date="2022-10" db="EMBL/GenBank/DDBJ databases">
        <authorList>
            <person name="Chen Y."/>
            <person name="Dougan E. K."/>
            <person name="Chan C."/>
            <person name="Rhodes N."/>
            <person name="Thang M."/>
        </authorList>
    </citation>
    <scope>NUCLEOTIDE SEQUENCE</scope>
</reference>
<evidence type="ECO:0000313" key="4">
    <source>
        <dbReference type="Proteomes" id="UP001152797"/>
    </source>
</evidence>
<feature type="region of interest" description="Disordered" evidence="1">
    <location>
        <begin position="773"/>
        <end position="792"/>
    </location>
</feature>
<feature type="compositionally biased region" description="Polar residues" evidence="1">
    <location>
        <begin position="533"/>
        <end position="543"/>
    </location>
</feature>
<accession>A0A9P1DDB4</accession>
<organism evidence="2">
    <name type="scientific">Cladocopium goreaui</name>
    <dbReference type="NCBI Taxonomy" id="2562237"/>
    <lineage>
        <taxon>Eukaryota</taxon>
        <taxon>Sar</taxon>
        <taxon>Alveolata</taxon>
        <taxon>Dinophyceae</taxon>
        <taxon>Suessiales</taxon>
        <taxon>Symbiodiniaceae</taxon>
        <taxon>Cladocopium</taxon>
    </lineage>
</organism>
<feature type="region of interest" description="Disordered" evidence="1">
    <location>
        <begin position="824"/>
        <end position="918"/>
    </location>
</feature>
<keyword evidence="4" id="KW-1185">Reference proteome</keyword>
<feature type="compositionally biased region" description="Low complexity" evidence="1">
    <location>
        <begin position="355"/>
        <end position="388"/>
    </location>
</feature>
<protein>
    <submittedName>
        <fullName evidence="3">Neurofilament heavy polypeptide</fullName>
    </submittedName>
</protein>
<dbReference type="Proteomes" id="UP001152797">
    <property type="component" value="Unassembled WGS sequence"/>
</dbReference>
<feature type="compositionally biased region" description="Basic and acidic residues" evidence="1">
    <location>
        <begin position="888"/>
        <end position="918"/>
    </location>
</feature>
<feature type="region of interest" description="Disordered" evidence="1">
    <location>
        <begin position="435"/>
        <end position="680"/>
    </location>
</feature>
<feature type="compositionally biased region" description="Basic and acidic residues" evidence="1">
    <location>
        <begin position="639"/>
        <end position="649"/>
    </location>
</feature>
<feature type="compositionally biased region" description="Basic residues" evidence="1">
    <location>
        <begin position="833"/>
        <end position="843"/>
    </location>
</feature>
<dbReference type="EMBL" id="CAMXCT030004046">
    <property type="protein sequence ID" value="CAL4794752.1"/>
    <property type="molecule type" value="Genomic_DNA"/>
</dbReference>
<feature type="compositionally biased region" description="Polar residues" evidence="1">
    <location>
        <begin position="651"/>
        <end position="664"/>
    </location>
</feature>
<feature type="region of interest" description="Disordered" evidence="1">
    <location>
        <begin position="355"/>
        <end position="395"/>
    </location>
</feature>
<dbReference type="EMBL" id="CAMXCT010004046">
    <property type="protein sequence ID" value="CAI4007440.1"/>
    <property type="molecule type" value="Genomic_DNA"/>
</dbReference>
<feature type="compositionally biased region" description="Basic residues" evidence="1">
    <location>
        <begin position="869"/>
        <end position="887"/>
    </location>
</feature>
<evidence type="ECO:0000256" key="1">
    <source>
        <dbReference type="SAM" id="MobiDB-lite"/>
    </source>
</evidence>
<reference evidence="3 4" key="2">
    <citation type="submission" date="2024-05" db="EMBL/GenBank/DDBJ databases">
        <authorList>
            <person name="Chen Y."/>
            <person name="Shah S."/>
            <person name="Dougan E. K."/>
            <person name="Thang M."/>
            <person name="Chan C."/>
        </authorList>
    </citation>
    <scope>NUCLEOTIDE SEQUENCE [LARGE SCALE GENOMIC DNA]</scope>
</reference>
<evidence type="ECO:0000313" key="3">
    <source>
        <dbReference type="EMBL" id="CAL4794752.1"/>
    </source>
</evidence>
<feature type="compositionally biased region" description="Basic residues" evidence="1">
    <location>
        <begin position="481"/>
        <end position="496"/>
    </location>
</feature>
<feature type="compositionally biased region" description="Basic and acidic residues" evidence="1">
    <location>
        <begin position="508"/>
        <end position="520"/>
    </location>
</feature>
<name>A0A9P1DDB4_9DINO</name>
<feature type="compositionally biased region" description="Basic and acidic residues" evidence="1">
    <location>
        <begin position="591"/>
        <end position="606"/>
    </location>
</feature>
<proteinExistence type="predicted"/>
<feature type="compositionally biased region" description="Basic and acidic residues" evidence="1">
    <location>
        <begin position="774"/>
        <end position="792"/>
    </location>
</feature>
<evidence type="ECO:0000313" key="2">
    <source>
        <dbReference type="EMBL" id="CAI4007440.1"/>
    </source>
</evidence>
<gene>
    <name evidence="2" type="ORF">C1SCF055_LOCUS32997</name>
</gene>
<dbReference type="AlphaFoldDB" id="A0A9P1DDB4"/>